<keyword evidence="3 4" id="KW-0408">Iron</keyword>
<dbReference type="InterPro" id="IPR009056">
    <property type="entry name" value="Cyt_c-like_dom"/>
</dbReference>
<keyword evidence="5" id="KW-1133">Transmembrane helix</keyword>
<feature type="transmembrane region" description="Helical" evidence="5">
    <location>
        <begin position="28"/>
        <end position="50"/>
    </location>
</feature>
<dbReference type="RefSeq" id="WP_146598454.1">
    <property type="nucleotide sequence ID" value="NZ_SJPY01000001.1"/>
</dbReference>
<keyword evidence="5" id="KW-0472">Membrane</keyword>
<keyword evidence="1 4" id="KW-0349">Heme</keyword>
<proteinExistence type="predicted"/>
<dbReference type="PROSITE" id="PS51007">
    <property type="entry name" value="CYTC"/>
    <property type="match status" value="1"/>
</dbReference>
<evidence type="ECO:0000259" key="6">
    <source>
        <dbReference type="PROSITE" id="PS51007"/>
    </source>
</evidence>
<feature type="domain" description="Cytochrome c" evidence="6">
    <location>
        <begin position="134"/>
        <end position="226"/>
    </location>
</feature>
<dbReference type="InterPro" id="IPR036909">
    <property type="entry name" value="Cyt_c-like_dom_sf"/>
</dbReference>
<dbReference type="GO" id="GO:0020037">
    <property type="term" value="F:heme binding"/>
    <property type="evidence" value="ECO:0007669"/>
    <property type="project" value="InterPro"/>
</dbReference>
<dbReference type="OrthoDB" id="9773456at2"/>
<sequence length="242" mass="27538">MPTYQEEKFPIPTPGRLAKELRLRRPPWWMVVALLLAVIGTWIPLAWIGYIRTTKSRSPRVHIFQDMDKQAKFAAQSSHPWFVDGRAMRQPVEGTVARGHLQHDPHFFDGFTKDDSGAITYFTSLPSQLVEEQSLVDRGYQRYQIFCAVCHGASGTGDGLVNLRAIELKETKWVPATNLMTQEIRDRADGQIFQAIRDGVRNMPRYGSQIPARDRWAIVAYLRELQAESPVVSVASSRSEIE</sequence>
<reference evidence="7 8" key="1">
    <citation type="submission" date="2019-02" db="EMBL/GenBank/DDBJ databases">
        <title>Deep-cultivation of Planctomycetes and their phenomic and genomic characterization uncovers novel biology.</title>
        <authorList>
            <person name="Wiegand S."/>
            <person name="Jogler M."/>
            <person name="Boedeker C."/>
            <person name="Pinto D."/>
            <person name="Vollmers J."/>
            <person name="Rivas-Marin E."/>
            <person name="Kohn T."/>
            <person name="Peeters S.H."/>
            <person name="Heuer A."/>
            <person name="Rast P."/>
            <person name="Oberbeckmann S."/>
            <person name="Bunk B."/>
            <person name="Jeske O."/>
            <person name="Meyerdierks A."/>
            <person name="Storesund J.E."/>
            <person name="Kallscheuer N."/>
            <person name="Luecker S."/>
            <person name="Lage O.M."/>
            <person name="Pohl T."/>
            <person name="Merkel B.J."/>
            <person name="Hornburger P."/>
            <person name="Mueller R.-W."/>
            <person name="Bruemmer F."/>
            <person name="Labrenz M."/>
            <person name="Spormann A.M."/>
            <person name="Op Den Camp H."/>
            <person name="Overmann J."/>
            <person name="Amann R."/>
            <person name="Jetten M.S.M."/>
            <person name="Mascher T."/>
            <person name="Medema M.H."/>
            <person name="Devos D.P."/>
            <person name="Kaster A.-K."/>
            <person name="Ovreas L."/>
            <person name="Rohde M."/>
            <person name="Galperin M.Y."/>
            <person name="Jogler C."/>
        </authorList>
    </citation>
    <scope>NUCLEOTIDE SEQUENCE [LARGE SCALE GENOMIC DNA]</scope>
    <source>
        <strain evidence="7 8">Q31b</strain>
    </source>
</reference>
<keyword evidence="2 4" id="KW-0479">Metal-binding</keyword>
<dbReference type="EMBL" id="SJPY01000001">
    <property type="protein sequence ID" value="TWU45816.1"/>
    <property type="molecule type" value="Genomic_DNA"/>
</dbReference>
<dbReference type="PANTHER" id="PTHR40394">
    <property type="entry name" value="LIPOPROTEIN-RELATED"/>
    <property type="match status" value="1"/>
</dbReference>
<keyword evidence="8" id="KW-1185">Reference proteome</keyword>
<dbReference type="Pfam" id="PF13442">
    <property type="entry name" value="Cytochrome_CBB3"/>
    <property type="match status" value="1"/>
</dbReference>
<name>A0A5C6EE46_9BACT</name>
<dbReference type="PANTHER" id="PTHR40394:SF2">
    <property type="entry name" value="QUINOL:CYTOCHROME C OXIDOREDUCTASE MEMBRANE PROTEIN"/>
    <property type="match status" value="1"/>
</dbReference>
<keyword evidence="5" id="KW-0812">Transmembrane</keyword>
<evidence type="ECO:0000256" key="2">
    <source>
        <dbReference type="ARBA" id="ARBA00022723"/>
    </source>
</evidence>
<accession>A0A5C6EE46</accession>
<organism evidence="7 8">
    <name type="scientific">Novipirellula aureliae</name>
    <dbReference type="NCBI Taxonomy" id="2527966"/>
    <lineage>
        <taxon>Bacteria</taxon>
        <taxon>Pseudomonadati</taxon>
        <taxon>Planctomycetota</taxon>
        <taxon>Planctomycetia</taxon>
        <taxon>Pirellulales</taxon>
        <taxon>Pirellulaceae</taxon>
        <taxon>Novipirellula</taxon>
    </lineage>
</organism>
<evidence type="ECO:0000313" key="8">
    <source>
        <dbReference type="Proteomes" id="UP000315471"/>
    </source>
</evidence>
<dbReference type="SUPFAM" id="SSF46626">
    <property type="entry name" value="Cytochrome c"/>
    <property type="match status" value="1"/>
</dbReference>
<gene>
    <name evidence="7" type="ORF">Q31b_09920</name>
</gene>
<protein>
    <submittedName>
        <fullName evidence="7">Cytochrome c</fullName>
    </submittedName>
</protein>
<evidence type="ECO:0000256" key="1">
    <source>
        <dbReference type="ARBA" id="ARBA00022617"/>
    </source>
</evidence>
<dbReference type="GO" id="GO:0009055">
    <property type="term" value="F:electron transfer activity"/>
    <property type="evidence" value="ECO:0007669"/>
    <property type="project" value="InterPro"/>
</dbReference>
<comment type="caution">
    <text evidence="7">The sequence shown here is derived from an EMBL/GenBank/DDBJ whole genome shotgun (WGS) entry which is preliminary data.</text>
</comment>
<evidence type="ECO:0000256" key="4">
    <source>
        <dbReference type="PROSITE-ProRule" id="PRU00433"/>
    </source>
</evidence>
<dbReference type="GO" id="GO:0046872">
    <property type="term" value="F:metal ion binding"/>
    <property type="evidence" value="ECO:0007669"/>
    <property type="project" value="UniProtKB-KW"/>
</dbReference>
<dbReference type="AlphaFoldDB" id="A0A5C6EE46"/>
<evidence type="ECO:0000256" key="3">
    <source>
        <dbReference type="ARBA" id="ARBA00023004"/>
    </source>
</evidence>
<evidence type="ECO:0000256" key="5">
    <source>
        <dbReference type="SAM" id="Phobius"/>
    </source>
</evidence>
<dbReference type="Gene3D" id="1.10.760.10">
    <property type="entry name" value="Cytochrome c-like domain"/>
    <property type="match status" value="1"/>
</dbReference>
<evidence type="ECO:0000313" key="7">
    <source>
        <dbReference type="EMBL" id="TWU45816.1"/>
    </source>
</evidence>
<dbReference type="Proteomes" id="UP000315471">
    <property type="component" value="Unassembled WGS sequence"/>
</dbReference>